<comment type="caution">
    <text evidence="4">The sequence shown here is derived from an EMBL/GenBank/DDBJ whole genome shotgun (WGS) entry which is preliminary data.</text>
</comment>
<dbReference type="Gene3D" id="3.90.850.10">
    <property type="entry name" value="Fumarylacetoacetase-like, C-terminal domain"/>
    <property type="match status" value="1"/>
</dbReference>
<evidence type="ECO:0000259" key="3">
    <source>
        <dbReference type="Pfam" id="PF01557"/>
    </source>
</evidence>
<dbReference type="Proteomes" id="UP001165542">
    <property type="component" value="Unassembled WGS sequence"/>
</dbReference>
<gene>
    <name evidence="4" type="ORF">LLY24_02975</name>
</gene>
<evidence type="ECO:0000313" key="5">
    <source>
        <dbReference type="Proteomes" id="UP001165542"/>
    </source>
</evidence>
<evidence type="ECO:0000313" key="4">
    <source>
        <dbReference type="EMBL" id="MCS2608282.1"/>
    </source>
</evidence>
<sequence length="286" mass="30802">MKLLRFGAPGQEKPGIVDASGTIRDLSAHLPDLGGEHLDRAALERLAAIDTSALPEVAADTRLGPCVAGVGKFICIGLNYSDHAAETGAEVPPEPVIFNKWTSAICGPNDDVVIPRNSRKTDWEVELGVVIGKTARYVGEANAMEHVAGFCVVNDVSEREFQLERSGTWDKGKGCDTFGPLGPWLVTPDEIADPHQLDMWLEVDGKRYQNGNTRTMVYQIPYLISYLSQFMSLQPGDVISTGTPPGVGMGQKPQVYLKPGQRMRLGIEGLGEQTQAVIAESGGSAR</sequence>
<evidence type="ECO:0000256" key="2">
    <source>
        <dbReference type="ARBA" id="ARBA00022723"/>
    </source>
</evidence>
<protein>
    <submittedName>
        <fullName evidence="4">Fumarylacetoacetate hydrolase family protein</fullName>
    </submittedName>
</protein>
<dbReference type="InterPro" id="IPR051121">
    <property type="entry name" value="FAH"/>
</dbReference>
<name>A0ABT2E9M4_9GAMM</name>
<dbReference type="GO" id="GO:0016787">
    <property type="term" value="F:hydrolase activity"/>
    <property type="evidence" value="ECO:0007669"/>
    <property type="project" value="UniProtKB-KW"/>
</dbReference>
<dbReference type="Pfam" id="PF01557">
    <property type="entry name" value="FAA_hydrolase"/>
    <property type="match status" value="1"/>
</dbReference>
<dbReference type="InterPro" id="IPR036663">
    <property type="entry name" value="Fumarylacetoacetase_C_sf"/>
</dbReference>
<proteinExistence type="inferred from homology"/>
<dbReference type="RefSeq" id="WP_259034770.1">
    <property type="nucleotide sequence ID" value="NZ_JAJISC010000001.1"/>
</dbReference>
<keyword evidence="4" id="KW-0378">Hydrolase</keyword>
<accession>A0ABT2E9M4</accession>
<feature type="domain" description="Fumarylacetoacetase-like C-terminal" evidence="3">
    <location>
        <begin position="72"/>
        <end position="277"/>
    </location>
</feature>
<keyword evidence="5" id="KW-1185">Reference proteome</keyword>
<reference evidence="4" key="1">
    <citation type="submission" date="2021-11" db="EMBL/GenBank/DDBJ databases">
        <title>Halomonas sp., isolated from a coastal aquaculture zone in Dongshan Bay.</title>
        <authorList>
            <person name="Lin W."/>
        </authorList>
    </citation>
    <scope>NUCLEOTIDE SEQUENCE</scope>
    <source>
        <strain evidence="4">Yzlin-01</strain>
    </source>
</reference>
<dbReference type="EMBL" id="JAJISC010000001">
    <property type="protein sequence ID" value="MCS2608282.1"/>
    <property type="molecule type" value="Genomic_DNA"/>
</dbReference>
<dbReference type="PANTHER" id="PTHR42796">
    <property type="entry name" value="FUMARYLACETOACETATE HYDROLASE DOMAIN-CONTAINING PROTEIN 2A-RELATED"/>
    <property type="match status" value="1"/>
</dbReference>
<dbReference type="InterPro" id="IPR011234">
    <property type="entry name" value="Fumarylacetoacetase-like_C"/>
</dbReference>
<keyword evidence="2" id="KW-0479">Metal-binding</keyword>
<organism evidence="4 5">
    <name type="scientific">Halomonas dongshanensis</name>
    <dbReference type="NCBI Taxonomy" id="2890835"/>
    <lineage>
        <taxon>Bacteria</taxon>
        <taxon>Pseudomonadati</taxon>
        <taxon>Pseudomonadota</taxon>
        <taxon>Gammaproteobacteria</taxon>
        <taxon>Oceanospirillales</taxon>
        <taxon>Halomonadaceae</taxon>
        <taxon>Halomonas</taxon>
    </lineage>
</organism>
<evidence type="ECO:0000256" key="1">
    <source>
        <dbReference type="ARBA" id="ARBA00010211"/>
    </source>
</evidence>
<comment type="similarity">
    <text evidence="1">Belongs to the FAH family.</text>
</comment>
<dbReference type="SUPFAM" id="SSF56529">
    <property type="entry name" value="FAH"/>
    <property type="match status" value="1"/>
</dbReference>
<dbReference type="PANTHER" id="PTHR42796:SF4">
    <property type="entry name" value="FUMARYLACETOACETATE HYDROLASE DOMAIN-CONTAINING PROTEIN 2A"/>
    <property type="match status" value="1"/>
</dbReference>